<evidence type="ECO:0000256" key="8">
    <source>
        <dbReference type="ARBA" id="ARBA00022989"/>
    </source>
</evidence>
<evidence type="ECO:0000256" key="10">
    <source>
        <dbReference type="ARBA" id="ARBA00023136"/>
    </source>
</evidence>
<evidence type="ECO:0000313" key="15">
    <source>
        <dbReference type="Proteomes" id="UP001171620"/>
    </source>
</evidence>
<dbReference type="InterPro" id="IPR005821">
    <property type="entry name" value="Ion_trans_dom"/>
</dbReference>
<dbReference type="InterPro" id="IPR027359">
    <property type="entry name" value="Volt_channel_dom_sf"/>
</dbReference>
<comment type="caution">
    <text evidence="14">The sequence shown here is derived from an EMBL/GenBank/DDBJ whole genome shotgun (WGS) entry which is preliminary data.</text>
</comment>
<evidence type="ECO:0000256" key="4">
    <source>
        <dbReference type="ARBA" id="ARBA00022692"/>
    </source>
</evidence>
<keyword evidence="9" id="KW-0406">Ion transport</keyword>
<reference evidence="14" key="1">
    <citation type="submission" date="2023-07" db="EMBL/GenBank/DDBJ databases">
        <title>A collection of bacterial strains from the Burkholderia cepacia Research Laboratory and Repository.</title>
        <authorList>
            <person name="Lipuma J."/>
            <person name="Spilker T."/>
            <person name="Caverly L."/>
        </authorList>
    </citation>
    <scope>NUCLEOTIDE SEQUENCE</scope>
    <source>
        <strain evidence="14">AU44268</strain>
    </source>
</reference>
<feature type="domain" description="Ion transport" evidence="13">
    <location>
        <begin position="37"/>
        <end position="245"/>
    </location>
</feature>
<keyword evidence="3" id="KW-0633">Potassium transport</keyword>
<feature type="transmembrane region" description="Helical" evidence="12">
    <location>
        <begin position="67"/>
        <end position="86"/>
    </location>
</feature>
<feature type="transmembrane region" description="Helical" evidence="12">
    <location>
        <begin position="98"/>
        <end position="119"/>
    </location>
</feature>
<evidence type="ECO:0000256" key="2">
    <source>
        <dbReference type="ARBA" id="ARBA00022448"/>
    </source>
</evidence>
<evidence type="ECO:0000259" key="13">
    <source>
        <dbReference type="Pfam" id="PF00520"/>
    </source>
</evidence>
<keyword evidence="4 12" id="KW-0812">Transmembrane</keyword>
<comment type="subcellular location">
    <subcellularLocation>
        <location evidence="1">Membrane</location>
        <topology evidence="1">Multi-pass membrane protein</topology>
    </subcellularLocation>
</comment>
<dbReference type="EMBL" id="JAUJRV010000008">
    <property type="protein sequence ID" value="MDN7796039.1"/>
    <property type="molecule type" value="Genomic_DNA"/>
</dbReference>
<dbReference type="RefSeq" id="WP_198173346.1">
    <property type="nucleotide sequence ID" value="NZ_JAUJRV010000008.1"/>
</dbReference>
<keyword evidence="7" id="KW-0630">Potassium</keyword>
<feature type="transmembrane region" description="Helical" evidence="12">
    <location>
        <begin position="190"/>
        <end position="210"/>
    </location>
</feature>
<dbReference type="Gene3D" id="1.10.287.70">
    <property type="match status" value="1"/>
</dbReference>
<dbReference type="SUPFAM" id="SSF81324">
    <property type="entry name" value="Voltage-gated potassium channels"/>
    <property type="match status" value="1"/>
</dbReference>
<evidence type="ECO:0000256" key="6">
    <source>
        <dbReference type="ARBA" id="ARBA00022882"/>
    </source>
</evidence>
<evidence type="ECO:0000256" key="9">
    <source>
        <dbReference type="ARBA" id="ARBA00023065"/>
    </source>
</evidence>
<feature type="transmembrane region" description="Helical" evidence="12">
    <location>
        <begin position="163"/>
        <end position="184"/>
    </location>
</feature>
<evidence type="ECO:0000313" key="14">
    <source>
        <dbReference type="EMBL" id="MDN7796039.1"/>
    </source>
</evidence>
<organism evidence="14 15">
    <name type="scientific">Burkholderia vietnamiensis</name>
    <dbReference type="NCBI Taxonomy" id="60552"/>
    <lineage>
        <taxon>Bacteria</taxon>
        <taxon>Pseudomonadati</taxon>
        <taxon>Pseudomonadota</taxon>
        <taxon>Betaproteobacteria</taxon>
        <taxon>Burkholderiales</taxon>
        <taxon>Burkholderiaceae</taxon>
        <taxon>Burkholderia</taxon>
        <taxon>Burkholderia cepacia complex</taxon>
    </lineage>
</organism>
<protein>
    <submittedName>
        <fullName evidence="14">Ion transporter</fullName>
    </submittedName>
</protein>
<dbReference type="GO" id="GO:0008076">
    <property type="term" value="C:voltage-gated potassium channel complex"/>
    <property type="evidence" value="ECO:0007669"/>
    <property type="project" value="InterPro"/>
</dbReference>
<dbReference type="Gene3D" id="1.20.120.350">
    <property type="entry name" value="Voltage-gated potassium channels. Chain C"/>
    <property type="match status" value="1"/>
</dbReference>
<keyword evidence="2" id="KW-0813">Transport</keyword>
<keyword evidence="6" id="KW-0851">Voltage-gated channel</keyword>
<evidence type="ECO:0000256" key="11">
    <source>
        <dbReference type="ARBA" id="ARBA00023303"/>
    </source>
</evidence>
<keyword evidence="8 12" id="KW-1133">Transmembrane helix</keyword>
<feature type="transmembrane region" description="Helical" evidence="12">
    <location>
        <begin position="222"/>
        <end position="242"/>
    </location>
</feature>
<dbReference type="PANTHER" id="PTHR11537:SF254">
    <property type="entry name" value="POTASSIUM VOLTAGE-GATED CHANNEL PROTEIN SHAB"/>
    <property type="match status" value="1"/>
</dbReference>
<dbReference type="PANTHER" id="PTHR11537">
    <property type="entry name" value="VOLTAGE-GATED POTASSIUM CHANNEL"/>
    <property type="match status" value="1"/>
</dbReference>
<sequence length="292" mass="32460">MTMHSHSPVSGSSSIKNGWRQRGFNLLYHHNTPTARTIDLSLVCLIIISVVVVILDSVQSIHRTWAVSFRLIEWGITIAFTIEYLMRLAVAPKPWRYAFSFWGIIDIAAVLPTYLSLFIPGAQSLLVVRALRVPRVLRILKMTRYVDESGVLLQALMRSRRKIALFLFMVLTFAIVAGTLLYVVEGPKYGFINIPTSMYWAVATMATVGFGDIVPHTMLGRLVTSALILIGYSIIAIPTGVYTAELTRGMHQTDTKHSVPDSRICQSCGHIGHPLDARYCSQCGHKLGETGN</sequence>
<evidence type="ECO:0000256" key="7">
    <source>
        <dbReference type="ARBA" id="ARBA00022958"/>
    </source>
</evidence>
<dbReference type="GO" id="GO:0001508">
    <property type="term" value="P:action potential"/>
    <property type="evidence" value="ECO:0007669"/>
    <property type="project" value="TreeGrafter"/>
</dbReference>
<keyword evidence="5" id="KW-0631">Potassium channel</keyword>
<dbReference type="Proteomes" id="UP001171620">
    <property type="component" value="Unassembled WGS sequence"/>
</dbReference>
<accession>A0AAW7T1R2</accession>
<evidence type="ECO:0000256" key="3">
    <source>
        <dbReference type="ARBA" id="ARBA00022538"/>
    </source>
</evidence>
<dbReference type="PRINTS" id="PR00169">
    <property type="entry name" value="KCHANNEL"/>
</dbReference>
<proteinExistence type="predicted"/>
<dbReference type="Pfam" id="PF00520">
    <property type="entry name" value="Ion_trans"/>
    <property type="match status" value="1"/>
</dbReference>
<dbReference type="GO" id="GO:0005249">
    <property type="term" value="F:voltage-gated potassium channel activity"/>
    <property type="evidence" value="ECO:0007669"/>
    <property type="project" value="InterPro"/>
</dbReference>
<dbReference type="InterPro" id="IPR028325">
    <property type="entry name" value="VG_K_chnl"/>
</dbReference>
<gene>
    <name evidence="14" type="ORF">QZM33_13950</name>
</gene>
<evidence type="ECO:0000256" key="1">
    <source>
        <dbReference type="ARBA" id="ARBA00004141"/>
    </source>
</evidence>
<keyword evidence="10 12" id="KW-0472">Membrane</keyword>
<keyword evidence="11" id="KW-0407">Ion channel</keyword>
<dbReference type="AlphaFoldDB" id="A0AAW7T1R2"/>
<evidence type="ECO:0000256" key="5">
    <source>
        <dbReference type="ARBA" id="ARBA00022826"/>
    </source>
</evidence>
<name>A0AAW7T1R2_BURVI</name>
<feature type="transmembrane region" description="Helical" evidence="12">
    <location>
        <begin position="37"/>
        <end position="55"/>
    </location>
</feature>
<evidence type="ECO:0000256" key="12">
    <source>
        <dbReference type="SAM" id="Phobius"/>
    </source>
</evidence>